<dbReference type="Proteomes" id="UP000256763">
    <property type="component" value="Unassembled WGS sequence"/>
</dbReference>
<evidence type="ECO:0000313" key="1">
    <source>
        <dbReference type="EMBL" id="RFA33244.1"/>
    </source>
</evidence>
<keyword evidence="2" id="KW-1185">Reference proteome</keyword>
<dbReference type="AlphaFoldDB" id="A0A3E0WJW5"/>
<reference evidence="2" key="1">
    <citation type="submission" date="2017-05" db="EMBL/GenBank/DDBJ databases">
        <authorList>
            <person name="Sharma S."/>
            <person name="Sidhu C."/>
            <person name="Pinnaka A.K."/>
        </authorList>
    </citation>
    <scope>NUCLEOTIDE SEQUENCE [LARGE SCALE GENOMIC DNA]</scope>
    <source>
        <strain evidence="2">AK93</strain>
    </source>
</reference>
<organism evidence="1 2">
    <name type="scientific">Alkalilimnicola ehrlichii</name>
    <dbReference type="NCBI Taxonomy" id="351052"/>
    <lineage>
        <taxon>Bacteria</taxon>
        <taxon>Pseudomonadati</taxon>
        <taxon>Pseudomonadota</taxon>
        <taxon>Gammaproteobacteria</taxon>
        <taxon>Chromatiales</taxon>
        <taxon>Ectothiorhodospiraceae</taxon>
        <taxon>Alkalilimnicola</taxon>
    </lineage>
</organism>
<protein>
    <submittedName>
        <fullName evidence="1">Uncharacterized protein</fullName>
    </submittedName>
</protein>
<proteinExistence type="predicted"/>
<comment type="caution">
    <text evidence="1">The sequence shown here is derived from an EMBL/GenBank/DDBJ whole genome shotgun (WGS) entry which is preliminary data.</text>
</comment>
<dbReference type="EMBL" id="NFZW01000022">
    <property type="protein sequence ID" value="RFA33244.1"/>
    <property type="molecule type" value="Genomic_DNA"/>
</dbReference>
<name>A0A3E0WJW5_9GAMM</name>
<gene>
    <name evidence="1" type="ORF">CAL65_17905</name>
</gene>
<accession>A0A3E0WJW5</accession>
<sequence>MSRVWREIADPKKHRDFMSSFTEGGIPVEKSRDNLVSKWVYLAHVCNFTFQFVSLDQVRECKAYFEQKTHPSTRGPHPPWEHYWHPWYCKLPKGINKGVKRQKVVKVLNEILAKWG</sequence>
<evidence type="ECO:0000313" key="2">
    <source>
        <dbReference type="Proteomes" id="UP000256763"/>
    </source>
</evidence>